<sequence length="38" mass="4271">VNFVASVGSKRAGRDEVLLLPWTNNKALRFTWEGCHVV</sequence>
<dbReference type="AlphaFoldDB" id="A0A1R3FVF5"/>
<keyword evidence="2" id="KW-1185">Reference proteome</keyword>
<dbReference type="EMBL" id="AWWV01016372">
    <property type="protein sequence ID" value="OMO49814.1"/>
    <property type="molecule type" value="Genomic_DNA"/>
</dbReference>
<gene>
    <name evidence="1" type="ORF">CCACVL1_30797</name>
</gene>
<reference evidence="1 2" key="1">
    <citation type="submission" date="2013-09" db="EMBL/GenBank/DDBJ databases">
        <title>Corchorus capsularis genome sequencing.</title>
        <authorList>
            <person name="Alam M."/>
            <person name="Haque M.S."/>
            <person name="Islam M.S."/>
            <person name="Emdad E.M."/>
            <person name="Islam M.M."/>
            <person name="Ahmed B."/>
            <person name="Halim A."/>
            <person name="Hossen Q.M.M."/>
            <person name="Hossain M.Z."/>
            <person name="Ahmed R."/>
            <person name="Khan M.M."/>
            <person name="Islam R."/>
            <person name="Rashid M.M."/>
            <person name="Khan S.A."/>
            <person name="Rahman M.S."/>
            <person name="Alam M."/>
        </authorList>
    </citation>
    <scope>NUCLEOTIDE SEQUENCE [LARGE SCALE GENOMIC DNA]</scope>
    <source>
        <strain evidence="2">cv. CVL-1</strain>
        <tissue evidence="1">Whole seedling</tissue>
    </source>
</reference>
<feature type="non-terminal residue" evidence="1">
    <location>
        <position position="1"/>
    </location>
</feature>
<protein>
    <submittedName>
        <fullName evidence="1">Uncharacterized protein</fullName>
    </submittedName>
</protein>
<name>A0A1R3FVF5_COCAP</name>
<proteinExistence type="predicted"/>
<organism evidence="1 2">
    <name type="scientific">Corchorus capsularis</name>
    <name type="common">Jute</name>
    <dbReference type="NCBI Taxonomy" id="210143"/>
    <lineage>
        <taxon>Eukaryota</taxon>
        <taxon>Viridiplantae</taxon>
        <taxon>Streptophyta</taxon>
        <taxon>Embryophyta</taxon>
        <taxon>Tracheophyta</taxon>
        <taxon>Spermatophyta</taxon>
        <taxon>Magnoliopsida</taxon>
        <taxon>eudicotyledons</taxon>
        <taxon>Gunneridae</taxon>
        <taxon>Pentapetalae</taxon>
        <taxon>rosids</taxon>
        <taxon>malvids</taxon>
        <taxon>Malvales</taxon>
        <taxon>Malvaceae</taxon>
        <taxon>Grewioideae</taxon>
        <taxon>Apeibeae</taxon>
        <taxon>Corchorus</taxon>
    </lineage>
</organism>
<dbReference type="Proteomes" id="UP000188268">
    <property type="component" value="Unassembled WGS sequence"/>
</dbReference>
<dbReference type="Gramene" id="OMO49814">
    <property type="protein sequence ID" value="OMO49814"/>
    <property type="gene ID" value="CCACVL1_30797"/>
</dbReference>
<evidence type="ECO:0000313" key="2">
    <source>
        <dbReference type="Proteomes" id="UP000188268"/>
    </source>
</evidence>
<evidence type="ECO:0000313" key="1">
    <source>
        <dbReference type="EMBL" id="OMO49814.1"/>
    </source>
</evidence>
<accession>A0A1R3FVF5</accession>
<comment type="caution">
    <text evidence="1">The sequence shown here is derived from an EMBL/GenBank/DDBJ whole genome shotgun (WGS) entry which is preliminary data.</text>
</comment>